<dbReference type="Proteomes" id="UP000624244">
    <property type="component" value="Unassembled WGS sequence"/>
</dbReference>
<gene>
    <name evidence="4" type="ORF">GGP41_002366</name>
</gene>
<reference evidence="4" key="1">
    <citation type="submission" date="2019-11" db="EMBL/GenBank/DDBJ databases">
        <title>Bipolaris sorokiniana Genome sequencing.</title>
        <authorList>
            <person name="Wang H."/>
        </authorList>
    </citation>
    <scope>NUCLEOTIDE SEQUENCE</scope>
</reference>
<dbReference type="GO" id="GO:0005524">
    <property type="term" value="F:ATP binding"/>
    <property type="evidence" value="ECO:0007669"/>
    <property type="project" value="UniProtKB-UniRule"/>
</dbReference>
<feature type="domain" description="ATP-grasp" evidence="3">
    <location>
        <begin position="198"/>
        <end position="402"/>
    </location>
</feature>
<keyword evidence="1" id="KW-0067">ATP-binding</keyword>
<keyword evidence="1" id="KW-0547">Nucleotide-binding</keyword>
<evidence type="ECO:0000259" key="3">
    <source>
        <dbReference type="PROSITE" id="PS50975"/>
    </source>
</evidence>
<dbReference type="PROSITE" id="PS50975">
    <property type="entry name" value="ATP_GRASP"/>
    <property type="match status" value="1"/>
</dbReference>
<sequence>MAKGIEPDAAVPFYYRHVGKNVLLLALSAVLAPLSAALVLLGLAVTKLHGQRTATFTREDRRHVAATRRRKTILVTGVSMTKGLTIARNLAQHTPHRIIGADISTFSPGRFSTAISKYFRLQTPIGDDAEPYIDSLLSIIQNEKVDLWISCSSVIAAVEDGQVVRLAEIQARERGRPFEAIQFREDVVEKFHEKDKCIDYIESLGLPVPESHRCTDANEALDVLMRELHRTPTKGKKDSRQKFIMKPIGVDDKARNNMMTLLPFQTTTATADYIHSLNISKDNPFQLQQYIKGNEYCTHALVVRGKVKAFTSCPSLELLMHYKALPPSSPLSQKMLAFTERVCAEGGPNFTGHLSFDFLVENDDRGADAKFYPIESNPRAHTAVVLFEQTPELADAYLSIFNSPSSSSSSSSSSSKPDALPPVFPRTPTKSYYWLGHDLVALGILPLLDTLWGAKSPQHALTDLLTFVKHIASWKDGTYTFEDPVPFFILYHVYWPAKFVQALSEGRVWSRVNVSTTKMFEG</sequence>
<dbReference type="AlphaFoldDB" id="A0A8H5ZL30"/>
<dbReference type="Gene3D" id="3.30.470.20">
    <property type="entry name" value="ATP-grasp fold, B domain"/>
    <property type="match status" value="1"/>
</dbReference>
<keyword evidence="2" id="KW-0472">Membrane</keyword>
<evidence type="ECO:0000313" key="5">
    <source>
        <dbReference type="Proteomes" id="UP000624244"/>
    </source>
</evidence>
<proteinExistence type="predicted"/>
<accession>A0A8H5ZL30</accession>
<dbReference type="EMBL" id="WNKQ01000007">
    <property type="protein sequence ID" value="KAF5850159.1"/>
    <property type="molecule type" value="Genomic_DNA"/>
</dbReference>
<protein>
    <recommendedName>
        <fullName evidence="3">ATP-grasp domain-containing protein</fullName>
    </recommendedName>
</protein>
<dbReference type="SUPFAM" id="SSF56059">
    <property type="entry name" value="Glutathione synthetase ATP-binding domain-like"/>
    <property type="match status" value="1"/>
</dbReference>
<dbReference type="InterPro" id="IPR011761">
    <property type="entry name" value="ATP-grasp"/>
</dbReference>
<evidence type="ECO:0000313" key="4">
    <source>
        <dbReference type="EMBL" id="KAF5850159.1"/>
    </source>
</evidence>
<evidence type="ECO:0000256" key="1">
    <source>
        <dbReference type="PROSITE-ProRule" id="PRU00409"/>
    </source>
</evidence>
<dbReference type="GO" id="GO:0046872">
    <property type="term" value="F:metal ion binding"/>
    <property type="evidence" value="ECO:0007669"/>
    <property type="project" value="InterPro"/>
</dbReference>
<dbReference type="Gene3D" id="3.40.50.20">
    <property type="match status" value="1"/>
</dbReference>
<feature type="transmembrane region" description="Helical" evidence="2">
    <location>
        <begin position="22"/>
        <end position="45"/>
    </location>
</feature>
<name>A0A8H5ZL30_COCSA</name>
<organism evidence="4 5">
    <name type="scientific">Cochliobolus sativus</name>
    <name type="common">Common root rot and spot blotch fungus</name>
    <name type="synonym">Bipolaris sorokiniana</name>
    <dbReference type="NCBI Taxonomy" id="45130"/>
    <lineage>
        <taxon>Eukaryota</taxon>
        <taxon>Fungi</taxon>
        <taxon>Dikarya</taxon>
        <taxon>Ascomycota</taxon>
        <taxon>Pezizomycotina</taxon>
        <taxon>Dothideomycetes</taxon>
        <taxon>Pleosporomycetidae</taxon>
        <taxon>Pleosporales</taxon>
        <taxon>Pleosporineae</taxon>
        <taxon>Pleosporaceae</taxon>
        <taxon>Bipolaris</taxon>
    </lineage>
</organism>
<keyword evidence="2" id="KW-1133">Transmembrane helix</keyword>
<evidence type="ECO:0000256" key="2">
    <source>
        <dbReference type="SAM" id="Phobius"/>
    </source>
</evidence>
<keyword evidence="2" id="KW-0812">Transmembrane</keyword>
<comment type="caution">
    <text evidence="4">The sequence shown here is derived from an EMBL/GenBank/DDBJ whole genome shotgun (WGS) entry which is preliminary data.</text>
</comment>